<proteinExistence type="predicted"/>
<name>A0A1U9LEV5_9PROT</name>
<dbReference type="KEGG" id="aper:A0U91_07760"/>
<accession>A0A1U9LEV5</accession>
<gene>
    <name evidence="1" type="ORF">A0U91_07760</name>
</gene>
<dbReference type="PROSITE" id="PS51257">
    <property type="entry name" value="PROKAR_LIPOPROTEIN"/>
    <property type="match status" value="1"/>
</dbReference>
<protein>
    <submittedName>
        <fullName evidence="1">Uncharacterized protein</fullName>
    </submittedName>
</protein>
<dbReference type="EMBL" id="CP014687">
    <property type="protein sequence ID" value="AQT04830.1"/>
    <property type="molecule type" value="Genomic_DNA"/>
</dbReference>
<evidence type="ECO:0000313" key="2">
    <source>
        <dbReference type="Proteomes" id="UP000189055"/>
    </source>
</evidence>
<reference evidence="1 2" key="1">
    <citation type="submission" date="2016-03" db="EMBL/GenBank/DDBJ databases">
        <title>Acetic acid bacteria sequencing.</title>
        <authorList>
            <person name="Brandt J."/>
            <person name="Jakob F."/>
            <person name="Vogel R.F."/>
        </authorList>
    </citation>
    <scope>NUCLEOTIDE SEQUENCE [LARGE SCALE GENOMIC DNA]</scope>
    <source>
        <strain evidence="1 2">TMW2.1084</strain>
    </source>
</reference>
<dbReference type="RefSeq" id="WP_077930671.1">
    <property type="nucleotide sequence ID" value="NZ_CP014687.1"/>
</dbReference>
<organism evidence="1 2">
    <name type="scientific">Acetobacter persici</name>
    <dbReference type="NCBI Taxonomy" id="1076596"/>
    <lineage>
        <taxon>Bacteria</taxon>
        <taxon>Pseudomonadati</taxon>
        <taxon>Pseudomonadota</taxon>
        <taxon>Alphaproteobacteria</taxon>
        <taxon>Acetobacterales</taxon>
        <taxon>Acetobacteraceae</taxon>
        <taxon>Acetobacter</taxon>
    </lineage>
</organism>
<dbReference type="Proteomes" id="UP000189055">
    <property type="component" value="Chromosome"/>
</dbReference>
<dbReference type="STRING" id="1076596.A0U91_07760"/>
<evidence type="ECO:0000313" key="1">
    <source>
        <dbReference type="EMBL" id="AQT04830.1"/>
    </source>
</evidence>
<dbReference type="AlphaFoldDB" id="A0A1U9LEV5"/>
<sequence>MKTHNATSTPAASACQPDTVRGEDLVDMALLSQVGWRIVGHHAPHISQRMMAAARLVIMGHTLRQCAVYLGIKYNTLACGHYSGQVDAIVAAYGARKNGQQSLTVLASNVDVPFLRRLGLKILQKPASLMAQNILAVAALSLQGLPLQDIAQLVGITLRTLKKSYMGKARRLMTEYAAIKNPQPASVTQQGISVLDLPRLNGALIPEHEVSMSAVWRGMERWRGAV</sequence>